<dbReference type="InterPro" id="IPR000700">
    <property type="entry name" value="PAS-assoc_C"/>
</dbReference>
<dbReference type="NCBIfam" id="TIGR00229">
    <property type="entry name" value="sensory_box"/>
    <property type="match status" value="3"/>
</dbReference>
<dbReference type="SMART" id="SM00387">
    <property type="entry name" value="HATPase_c"/>
    <property type="match status" value="1"/>
</dbReference>
<evidence type="ECO:0000256" key="1">
    <source>
        <dbReference type="ARBA" id="ARBA00000085"/>
    </source>
</evidence>
<reference evidence="14 15" key="1">
    <citation type="journal article" date="2010" name="Stand. Genomic Sci.">
        <title>Non-contiguous finished genome sequence of Aminomonas paucivorans type strain (GLU-3).</title>
        <authorList>
            <person name="Pitluck S."/>
            <person name="Yasawong M."/>
            <person name="Held B."/>
            <person name="Lapidus A."/>
            <person name="Nolan M."/>
            <person name="Copeland A."/>
            <person name="Lucas S."/>
            <person name="Del Rio T.G."/>
            <person name="Tice H."/>
            <person name="Cheng J.F."/>
            <person name="Chertkov O."/>
            <person name="Goodwin L."/>
            <person name="Tapia R."/>
            <person name="Han C."/>
            <person name="Liolios K."/>
            <person name="Ivanova N."/>
            <person name="Mavromatis K."/>
            <person name="Ovchinnikova G."/>
            <person name="Pati A."/>
            <person name="Chen A."/>
            <person name="Palaniappan K."/>
            <person name="Land M."/>
            <person name="Hauser L."/>
            <person name="Chang Y.J."/>
            <person name="Jeffries C.D."/>
            <person name="Pukall R."/>
            <person name="Spring S."/>
            <person name="Rohde M."/>
            <person name="Sikorski J."/>
            <person name="Goker M."/>
            <person name="Woyke T."/>
            <person name="Bristow J."/>
            <person name="Eisen J.A."/>
            <person name="Markowitz V."/>
            <person name="Hugenholtz P."/>
            <person name="Kyrpides N.C."/>
            <person name="Klenk H.P."/>
        </authorList>
    </citation>
    <scope>NUCLEOTIDE SEQUENCE [LARGE SCALE GENOMIC DNA]</scope>
    <source>
        <strain evidence="14 15">DSM 12260</strain>
    </source>
</reference>
<comment type="catalytic activity">
    <reaction evidence="1">
        <text>ATP + protein L-histidine = ADP + protein N-phospho-L-histidine.</text>
        <dbReference type="EC" id="2.7.13.3"/>
    </reaction>
</comment>
<name>E3CUQ6_9BACT</name>
<keyword evidence="5" id="KW-0547">Nucleotide-binding</keyword>
<feature type="domain" description="PAC" evidence="13">
    <location>
        <begin position="122"/>
        <end position="179"/>
    </location>
</feature>
<evidence type="ECO:0000256" key="6">
    <source>
        <dbReference type="ARBA" id="ARBA00022777"/>
    </source>
</evidence>
<protein>
    <recommendedName>
        <fullName evidence="2">histidine kinase</fullName>
        <ecNumber evidence="2">2.7.13.3</ecNumber>
    </recommendedName>
</protein>
<evidence type="ECO:0000256" key="8">
    <source>
        <dbReference type="ARBA" id="ARBA00023012"/>
    </source>
</evidence>
<dbReference type="STRING" id="584708.Apau_0708"/>
<dbReference type="PRINTS" id="PR00344">
    <property type="entry name" value="BCTRLSENSOR"/>
</dbReference>
<dbReference type="EC" id="2.7.13.3" evidence="2"/>
<evidence type="ECO:0000313" key="15">
    <source>
        <dbReference type="Proteomes" id="UP000005096"/>
    </source>
</evidence>
<evidence type="ECO:0000256" key="4">
    <source>
        <dbReference type="ARBA" id="ARBA00022679"/>
    </source>
</evidence>
<dbReference type="GO" id="GO:0005524">
    <property type="term" value="F:ATP binding"/>
    <property type="evidence" value="ECO:0007669"/>
    <property type="project" value="UniProtKB-KW"/>
</dbReference>
<dbReference type="InterPro" id="IPR003661">
    <property type="entry name" value="HisK_dim/P_dom"/>
</dbReference>
<evidence type="ECO:0000259" key="10">
    <source>
        <dbReference type="PROSITE" id="PS50109"/>
    </source>
</evidence>
<feature type="domain" description="Response regulatory" evidence="11">
    <location>
        <begin position="691"/>
        <end position="806"/>
    </location>
</feature>
<dbReference type="InterPro" id="IPR036097">
    <property type="entry name" value="HisK_dim/P_sf"/>
</dbReference>
<keyword evidence="8" id="KW-0902">Two-component regulatory system</keyword>
<dbReference type="Pfam" id="PF08448">
    <property type="entry name" value="PAS_4"/>
    <property type="match status" value="2"/>
</dbReference>
<dbReference type="Gene3D" id="3.30.565.10">
    <property type="entry name" value="Histidine kinase-like ATPase, C-terminal domain"/>
    <property type="match status" value="1"/>
</dbReference>
<dbReference type="Proteomes" id="UP000005096">
    <property type="component" value="Chromosome"/>
</dbReference>
<evidence type="ECO:0000259" key="11">
    <source>
        <dbReference type="PROSITE" id="PS50110"/>
    </source>
</evidence>
<dbReference type="PROSITE" id="PS50112">
    <property type="entry name" value="PAS"/>
    <property type="match status" value="3"/>
</dbReference>
<dbReference type="InterPro" id="IPR001789">
    <property type="entry name" value="Sig_transdc_resp-reg_receiver"/>
</dbReference>
<dbReference type="SMART" id="SM00448">
    <property type="entry name" value="REC"/>
    <property type="match status" value="1"/>
</dbReference>
<evidence type="ECO:0000256" key="3">
    <source>
        <dbReference type="ARBA" id="ARBA00022553"/>
    </source>
</evidence>
<evidence type="ECO:0000259" key="13">
    <source>
        <dbReference type="PROSITE" id="PS50113"/>
    </source>
</evidence>
<dbReference type="SUPFAM" id="SSF52172">
    <property type="entry name" value="CheY-like"/>
    <property type="match status" value="1"/>
</dbReference>
<dbReference type="SMART" id="SM00086">
    <property type="entry name" value="PAC"/>
    <property type="match status" value="3"/>
</dbReference>
<dbReference type="InterPro" id="IPR004358">
    <property type="entry name" value="Sig_transdc_His_kin-like_C"/>
</dbReference>
<feature type="domain" description="PAS" evidence="12">
    <location>
        <begin position="307"/>
        <end position="377"/>
    </location>
</feature>
<organism evidence="14 15">
    <name type="scientific">Aminomonas paucivorans DSM 12260</name>
    <dbReference type="NCBI Taxonomy" id="584708"/>
    <lineage>
        <taxon>Bacteria</taxon>
        <taxon>Thermotogati</taxon>
        <taxon>Synergistota</taxon>
        <taxon>Synergistia</taxon>
        <taxon>Synergistales</taxon>
        <taxon>Synergistaceae</taxon>
        <taxon>Aminomonas</taxon>
    </lineage>
</organism>
<dbReference type="InterPro" id="IPR001610">
    <property type="entry name" value="PAC"/>
</dbReference>
<feature type="domain" description="PAS" evidence="12">
    <location>
        <begin position="61"/>
        <end position="108"/>
    </location>
</feature>
<keyword evidence="3 9" id="KW-0597">Phosphoprotein</keyword>
<feature type="modified residue" description="4-aspartylphosphate" evidence="9">
    <location>
        <position position="742"/>
    </location>
</feature>
<dbReference type="EMBL" id="CM001022">
    <property type="protein sequence ID" value="EFQ23136.1"/>
    <property type="molecule type" value="Genomic_DNA"/>
</dbReference>
<proteinExistence type="predicted"/>
<dbReference type="AlphaFoldDB" id="E3CUQ6"/>
<dbReference type="eggNOG" id="COG4191">
    <property type="taxonomic scope" value="Bacteria"/>
</dbReference>
<dbReference type="CDD" id="cd00130">
    <property type="entry name" value="PAS"/>
    <property type="match status" value="3"/>
</dbReference>
<sequence>MEEERPSYGELEQRCRRAESLLEVLLLGSVVPGDDGVETPLSAAWWDASGVSAARSLQGALLDAIPAPVFYKDLSGRYLGVNRAFAEFQGCPAGAFVGKTVYDVAPPELAEQYHAKDLELFRDGEMQVYASQMRNAQGELRDVVFHKAPLRGADGAVRGLIGVIQDVTERNRAEEALARSQGFLRTLVDTIPDLIWLKDPQGVFLSCNPPFERFLGAQEEEILGRRDEDFLDRDQAAFFREHDRLAAEAGGPRVNEEWLVFRDGSYQGLFETIKTPMWDLEGNLVGVLGISRDITAHKRTEEALRAGEELWRSYVENAPYGIFVTDGKRRILQANAEACRMSGYSEEELLARSLPDLLVPDSLPEALSAFQEVLETGRSYRELGFATRAGEPRRWSLAEVRLSPTRFLGYARDITARLRAQREREQLREQLLHSQKMESVGRLAGGVAHDFNNMLGVILGQAEIALARTEPSNPLHGALKEIRKAAARSADLTRQLLAFARKQASAPQVLDLNETVEGLLGILHRLLGEDIRLDWIPGEGGTVRMDPAQVDQILANLCVNARDAIDGVGRIVIATARTTLREAPKEPVYGVAVPGEYAVLSVGDDGFGMDEETRSHLFEPFFTTKVPGQGTGLGLATVYGLVTQNRGFLQVDSAPGKGSTFRVYLPWFDEAPSVAPDGEGGEVSARSQGETLLLVEDEPAILRVVKILLEGLGYRVLAAGTPREALELARRHRDDIRLLVTDVVMPEMNGRELAEAVQSVSSRIRCLFMSGYAANVLAERGIPAGARLLQKPFSSSELAAKVREVLDLP</sequence>
<dbReference type="InterPro" id="IPR005467">
    <property type="entry name" value="His_kinase_dom"/>
</dbReference>
<dbReference type="CDD" id="cd00082">
    <property type="entry name" value="HisKA"/>
    <property type="match status" value="1"/>
</dbReference>
<dbReference type="InterPro" id="IPR003594">
    <property type="entry name" value="HATPase_dom"/>
</dbReference>
<dbReference type="InterPro" id="IPR013656">
    <property type="entry name" value="PAS_4"/>
</dbReference>
<keyword evidence="6 14" id="KW-0418">Kinase</keyword>
<accession>E3CUQ6</accession>
<evidence type="ECO:0000313" key="14">
    <source>
        <dbReference type="EMBL" id="EFQ23136.1"/>
    </source>
</evidence>
<dbReference type="Gene3D" id="3.30.450.20">
    <property type="entry name" value="PAS domain"/>
    <property type="match status" value="3"/>
</dbReference>
<dbReference type="InterPro" id="IPR000014">
    <property type="entry name" value="PAS"/>
</dbReference>
<dbReference type="Pfam" id="PF02518">
    <property type="entry name" value="HATPase_c"/>
    <property type="match status" value="1"/>
</dbReference>
<dbReference type="Gene3D" id="3.40.50.2300">
    <property type="match status" value="1"/>
</dbReference>
<feature type="domain" description="PAC" evidence="13">
    <location>
        <begin position="253"/>
        <end position="306"/>
    </location>
</feature>
<dbReference type="SUPFAM" id="SSF47384">
    <property type="entry name" value="Homodimeric domain of signal transducing histidine kinase"/>
    <property type="match status" value="1"/>
</dbReference>
<dbReference type="Pfam" id="PF00989">
    <property type="entry name" value="PAS"/>
    <property type="match status" value="1"/>
</dbReference>
<dbReference type="InterPro" id="IPR013767">
    <property type="entry name" value="PAS_fold"/>
</dbReference>
<dbReference type="Gene3D" id="1.10.287.130">
    <property type="match status" value="1"/>
</dbReference>
<feature type="domain" description="Histidine kinase" evidence="10">
    <location>
        <begin position="446"/>
        <end position="669"/>
    </location>
</feature>
<dbReference type="GO" id="GO:0000155">
    <property type="term" value="F:phosphorelay sensor kinase activity"/>
    <property type="evidence" value="ECO:0007669"/>
    <property type="project" value="InterPro"/>
</dbReference>
<dbReference type="PROSITE" id="PS50113">
    <property type="entry name" value="PAC"/>
    <property type="match status" value="2"/>
</dbReference>
<dbReference type="SMART" id="SM00388">
    <property type="entry name" value="HisKA"/>
    <property type="match status" value="1"/>
</dbReference>
<dbReference type="InterPro" id="IPR011006">
    <property type="entry name" value="CheY-like_superfamily"/>
</dbReference>
<dbReference type="PROSITE" id="PS50109">
    <property type="entry name" value="HIS_KIN"/>
    <property type="match status" value="1"/>
</dbReference>
<evidence type="ECO:0000256" key="2">
    <source>
        <dbReference type="ARBA" id="ARBA00012438"/>
    </source>
</evidence>
<dbReference type="InterPro" id="IPR036890">
    <property type="entry name" value="HATPase_C_sf"/>
</dbReference>
<dbReference type="PANTHER" id="PTHR43065">
    <property type="entry name" value="SENSOR HISTIDINE KINASE"/>
    <property type="match status" value="1"/>
</dbReference>
<dbReference type="InterPro" id="IPR035965">
    <property type="entry name" value="PAS-like_dom_sf"/>
</dbReference>
<dbReference type="PROSITE" id="PS50110">
    <property type="entry name" value="RESPONSE_REGULATORY"/>
    <property type="match status" value="1"/>
</dbReference>
<dbReference type="SMART" id="SM00091">
    <property type="entry name" value="PAS"/>
    <property type="match status" value="3"/>
</dbReference>
<dbReference type="Pfam" id="PF00072">
    <property type="entry name" value="Response_reg"/>
    <property type="match status" value="1"/>
</dbReference>
<dbReference type="PANTHER" id="PTHR43065:SF42">
    <property type="entry name" value="TWO-COMPONENT SENSOR PPRA"/>
    <property type="match status" value="1"/>
</dbReference>
<evidence type="ECO:0000256" key="7">
    <source>
        <dbReference type="ARBA" id="ARBA00022840"/>
    </source>
</evidence>
<dbReference type="PaxDb" id="584708-Apau_0708"/>
<keyword evidence="7" id="KW-0067">ATP-binding</keyword>
<feature type="domain" description="PAS" evidence="12">
    <location>
        <begin position="180"/>
        <end position="250"/>
    </location>
</feature>
<dbReference type="SUPFAM" id="SSF55874">
    <property type="entry name" value="ATPase domain of HSP90 chaperone/DNA topoisomerase II/histidine kinase"/>
    <property type="match status" value="1"/>
</dbReference>
<evidence type="ECO:0000259" key="12">
    <source>
        <dbReference type="PROSITE" id="PS50112"/>
    </source>
</evidence>
<keyword evidence="4" id="KW-0808">Transferase</keyword>
<gene>
    <name evidence="14" type="ORF">Apau_0708</name>
</gene>
<dbReference type="HOGENOM" id="CLU_000445_114_51_0"/>
<evidence type="ECO:0000256" key="5">
    <source>
        <dbReference type="ARBA" id="ARBA00022741"/>
    </source>
</evidence>
<dbReference type="GO" id="GO:0006355">
    <property type="term" value="P:regulation of DNA-templated transcription"/>
    <property type="evidence" value="ECO:0007669"/>
    <property type="project" value="InterPro"/>
</dbReference>
<dbReference type="SUPFAM" id="SSF55785">
    <property type="entry name" value="PYP-like sensor domain (PAS domain)"/>
    <property type="match status" value="3"/>
</dbReference>
<keyword evidence="15" id="KW-1185">Reference proteome</keyword>
<evidence type="ECO:0000256" key="9">
    <source>
        <dbReference type="PROSITE-ProRule" id="PRU00169"/>
    </source>
</evidence>